<feature type="binding site" evidence="8">
    <location>
        <begin position="50"/>
        <end position="53"/>
    </location>
    <ligand>
        <name>substrate</name>
    </ligand>
</feature>
<sequence>MDAVVLLLLSANHHDLDLADIERLSVGAPDVGRQVVAGRPAVRGAVVLATCNRYELYLDADDPEVAVRAARAAVARASGTPEHEVARLMRPATGDEAVRHVFEVAAGLDAMVVGEREIAGQVRRALATARTEGTTSTLLEQTLQHATRTSRQVAVATDLARAGRSVVAVALDLAAGRAAGHACERAERTWPADDHPVPAVSWAGRRVLLVGTGSYAGASLAALRERGATDVAVWSASGRGPGFATAEADLVTALRRADLVVTCRGTGSPVLDAATVAAGVRARRADGAAGPLVLVDLALRPDVDPAAAGLDDVVLVDLPTVRDHAPRATAVEVERARAIVADGIDTFDGTVAERRMDDAVVALRSRVADAVSAELERLPAEGAVSAERAAQALRRLAARLVHEPTVRARAAGREGRTEEHLRALEQVLGVAVAAPDPTLASAEAPPPATVPADPERAR</sequence>
<evidence type="ECO:0000259" key="13">
    <source>
        <dbReference type="Pfam" id="PF00745"/>
    </source>
</evidence>
<protein>
    <recommendedName>
        <fullName evidence="3 8">Glutamyl-tRNA reductase</fullName>
        <shortName evidence="8">GluTR</shortName>
        <ecNumber evidence="3 8">1.2.1.70</ecNumber>
    </recommendedName>
</protein>
<comment type="caution">
    <text evidence="16">The sequence shown here is derived from an EMBL/GenBank/DDBJ whole genome shotgun (WGS) entry which is preliminary data.</text>
</comment>
<feature type="domain" description="Quinate/shikimate 5-dehydrogenase/glutamyl-tRNA reductase" evidence="14">
    <location>
        <begin position="202"/>
        <end position="319"/>
    </location>
</feature>
<dbReference type="InterPro" id="IPR036453">
    <property type="entry name" value="GluRdtase_dimer_dom_sf"/>
</dbReference>
<dbReference type="EMBL" id="VJXR01000131">
    <property type="protein sequence ID" value="TRW42848.1"/>
    <property type="molecule type" value="Genomic_DNA"/>
</dbReference>
<evidence type="ECO:0000313" key="17">
    <source>
        <dbReference type="Proteomes" id="UP000318693"/>
    </source>
</evidence>
<dbReference type="Gene3D" id="3.30.460.30">
    <property type="entry name" value="Glutamyl-tRNA reductase, N-terminal domain"/>
    <property type="match status" value="1"/>
</dbReference>
<accession>A0A552WJB7</accession>
<dbReference type="PANTHER" id="PTHR43013:SF1">
    <property type="entry name" value="GLUTAMYL-TRNA REDUCTASE"/>
    <property type="match status" value="1"/>
</dbReference>
<keyword evidence="6 8" id="KW-0627">Porphyrin biosynthesis</keyword>
<dbReference type="Pfam" id="PF01488">
    <property type="entry name" value="Shikimate_DH"/>
    <property type="match status" value="1"/>
</dbReference>
<evidence type="ECO:0000313" key="16">
    <source>
        <dbReference type="EMBL" id="TRW42848.1"/>
    </source>
</evidence>
<dbReference type="GO" id="GO:0050661">
    <property type="term" value="F:NADP binding"/>
    <property type="evidence" value="ECO:0007669"/>
    <property type="project" value="InterPro"/>
</dbReference>
<feature type="binding site" evidence="8 10">
    <location>
        <begin position="211"/>
        <end position="216"/>
    </location>
    <ligand>
        <name>NADP(+)</name>
        <dbReference type="ChEBI" id="CHEBI:58349"/>
    </ligand>
</feature>
<comment type="catalytic activity">
    <reaction evidence="7 8">
        <text>(S)-4-amino-5-oxopentanoate + tRNA(Glu) + NADP(+) = L-glutamyl-tRNA(Glu) + NADPH + H(+)</text>
        <dbReference type="Rhea" id="RHEA:12344"/>
        <dbReference type="Rhea" id="RHEA-COMP:9663"/>
        <dbReference type="Rhea" id="RHEA-COMP:9680"/>
        <dbReference type="ChEBI" id="CHEBI:15378"/>
        <dbReference type="ChEBI" id="CHEBI:57501"/>
        <dbReference type="ChEBI" id="CHEBI:57783"/>
        <dbReference type="ChEBI" id="CHEBI:58349"/>
        <dbReference type="ChEBI" id="CHEBI:78442"/>
        <dbReference type="ChEBI" id="CHEBI:78520"/>
        <dbReference type="EC" id="1.2.1.70"/>
    </reaction>
</comment>
<organism evidence="16 17">
    <name type="scientific">Georgenia yuyongxinii</name>
    <dbReference type="NCBI Taxonomy" id="2589797"/>
    <lineage>
        <taxon>Bacteria</taxon>
        <taxon>Bacillati</taxon>
        <taxon>Actinomycetota</taxon>
        <taxon>Actinomycetes</taxon>
        <taxon>Micrococcales</taxon>
        <taxon>Bogoriellaceae</taxon>
        <taxon>Georgenia</taxon>
    </lineage>
</organism>
<comment type="function">
    <text evidence="8">Catalyzes the NADPH-dependent reduction of glutamyl-tRNA(Glu) to glutamate 1-semialdehyde (GSA).</text>
</comment>
<keyword evidence="4 8" id="KW-0521">NADP</keyword>
<evidence type="ECO:0000259" key="15">
    <source>
        <dbReference type="Pfam" id="PF05201"/>
    </source>
</evidence>
<proteinExistence type="inferred from homology"/>
<dbReference type="PANTHER" id="PTHR43013">
    <property type="entry name" value="GLUTAMYL-TRNA REDUCTASE"/>
    <property type="match status" value="1"/>
</dbReference>
<dbReference type="Pfam" id="PF00745">
    <property type="entry name" value="GlutR_dimer"/>
    <property type="match status" value="1"/>
</dbReference>
<dbReference type="InterPro" id="IPR015896">
    <property type="entry name" value="4pyrrol_synth_GluRdtase_dimer"/>
</dbReference>
<dbReference type="AlphaFoldDB" id="A0A552WJB7"/>
<evidence type="ECO:0000256" key="2">
    <source>
        <dbReference type="ARBA" id="ARBA00005916"/>
    </source>
</evidence>
<dbReference type="GO" id="GO:0019353">
    <property type="term" value="P:protoporphyrinogen IX biosynthetic process from glutamate"/>
    <property type="evidence" value="ECO:0007669"/>
    <property type="project" value="TreeGrafter"/>
</dbReference>
<keyword evidence="5 8" id="KW-0560">Oxidoreductase</keyword>
<feature type="region of interest" description="Disordered" evidence="12">
    <location>
        <begin position="436"/>
        <end position="458"/>
    </location>
</feature>
<feature type="domain" description="Tetrapyrrole biosynthesis glutamyl-tRNA reductase dimerisation" evidence="13">
    <location>
        <begin position="335"/>
        <end position="429"/>
    </location>
</feature>
<dbReference type="EC" id="1.2.1.70" evidence="3 8"/>
<evidence type="ECO:0000256" key="4">
    <source>
        <dbReference type="ARBA" id="ARBA00022857"/>
    </source>
</evidence>
<feature type="binding site" evidence="8">
    <location>
        <position position="121"/>
    </location>
    <ligand>
        <name>substrate</name>
    </ligand>
</feature>
<evidence type="ECO:0000256" key="12">
    <source>
        <dbReference type="SAM" id="MobiDB-lite"/>
    </source>
</evidence>
<dbReference type="SUPFAM" id="SSF69075">
    <property type="entry name" value="Glutamyl tRNA-reductase dimerization domain"/>
    <property type="match status" value="1"/>
</dbReference>
<dbReference type="SUPFAM" id="SSF51735">
    <property type="entry name" value="NAD(P)-binding Rossmann-fold domains"/>
    <property type="match status" value="1"/>
</dbReference>
<reference evidence="16 17" key="1">
    <citation type="submission" date="2019-07" db="EMBL/GenBank/DDBJ databases">
        <title>Georgenia wutianyii sp. nov. and Georgenia *** sp. nov. isolated from plateau pika (Ochotona curzoniae) in the Qinghai-Tibet plateau of China.</title>
        <authorList>
            <person name="Tian Z."/>
        </authorList>
    </citation>
    <scope>NUCLEOTIDE SEQUENCE [LARGE SCALE GENOMIC DNA]</scope>
    <source>
        <strain evidence="16 17">Z446</strain>
    </source>
</reference>
<evidence type="ECO:0000256" key="1">
    <source>
        <dbReference type="ARBA" id="ARBA00005059"/>
    </source>
</evidence>
<dbReference type="NCBIfam" id="NF000750">
    <property type="entry name" value="PRK00045.3-4"/>
    <property type="match status" value="1"/>
</dbReference>
<dbReference type="PIRSF" id="PIRSF000445">
    <property type="entry name" value="4pyrrol_synth_GluRdtase"/>
    <property type="match status" value="1"/>
</dbReference>
<dbReference type="GO" id="GO:0008883">
    <property type="term" value="F:glutamyl-tRNA reductase activity"/>
    <property type="evidence" value="ECO:0007669"/>
    <property type="project" value="UniProtKB-UniRule"/>
</dbReference>
<evidence type="ECO:0000256" key="3">
    <source>
        <dbReference type="ARBA" id="ARBA00012970"/>
    </source>
</evidence>
<dbReference type="InterPro" id="IPR036291">
    <property type="entry name" value="NAD(P)-bd_dom_sf"/>
</dbReference>
<evidence type="ECO:0000256" key="5">
    <source>
        <dbReference type="ARBA" id="ARBA00023002"/>
    </source>
</evidence>
<feature type="binding site" evidence="8">
    <location>
        <begin position="115"/>
        <end position="117"/>
    </location>
    <ligand>
        <name>substrate</name>
    </ligand>
</feature>
<dbReference type="UniPathway" id="UPA00251">
    <property type="reaction ID" value="UER00316"/>
</dbReference>
<dbReference type="HAMAP" id="MF_00087">
    <property type="entry name" value="Glu_tRNA_reductase"/>
    <property type="match status" value="1"/>
</dbReference>
<dbReference type="InterPro" id="IPR006151">
    <property type="entry name" value="Shikm_DH/Glu-tRNA_Rdtase"/>
</dbReference>
<dbReference type="InterPro" id="IPR015895">
    <property type="entry name" value="4pyrrol_synth_GluRdtase_N"/>
</dbReference>
<feature type="site" description="Important for activity" evidence="8 11">
    <location>
        <position position="100"/>
    </location>
</feature>
<evidence type="ECO:0000256" key="8">
    <source>
        <dbReference type="HAMAP-Rule" id="MF_00087"/>
    </source>
</evidence>
<evidence type="ECO:0000256" key="6">
    <source>
        <dbReference type="ARBA" id="ARBA00023244"/>
    </source>
</evidence>
<dbReference type="InterPro" id="IPR000343">
    <property type="entry name" value="4pyrrol_synth_GluRdtase"/>
</dbReference>
<comment type="caution">
    <text evidence="8">Lacks conserved residue(s) required for the propagation of feature annotation.</text>
</comment>
<evidence type="ECO:0000256" key="10">
    <source>
        <dbReference type="PIRSR" id="PIRSR000445-3"/>
    </source>
</evidence>
<comment type="miscellaneous">
    <text evidence="8">During catalysis, the active site Cys acts as a nucleophile attacking the alpha-carbonyl group of tRNA-bound glutamate with the formation of a thioester intermediate between enzyme and glutamate, and the concomitant release of tRNA(Glu). The thioester intermediate is finally reduced by direct hydride transfer from NADPH, to form the product GSA.</text>
</comment>
<dbReference type="Proteomes" id="UP000318693">
    <property type="component" value="Unassembled WGS sequence"/>
</dbReference>
<evidence type="ECO:0000256" key="11">
    <source>
        <dbReference type="PIRSR" id="PIRSR000445-4"/>
    </source>
</evidence>
<dbReference type="Pfam" id="PF05201">
    <property type="entry name" value="GlutR_N"/>
    <property type="match status" value="1"/>
</dbReference>
<evidence type="ECO:0000256" key="7">
    <source>
        <dbReference type="ARBA" id="ARBA00047464"/>
    </source>
</evidence>
<comment type="subunit">
    <text evidence="8">Homodimer.</text>
</comment>
<feature type="domain" description="Glutamyl-tRNA reductase N-terminal" evidence="15">
    <location>
        <begin position="10"/>
        <end position="156"/>
    </location>
</feature>
<comment type="domain">
    <text evidence="8">Possesses an unusual extended V-shaped dimeric structure with each monomer consisting of three distinct domains arranged along a curved 'spinal' alpha-helix. The N-terminal catalytic domain specifically recognizes the glutamate moiety of the substrate. The second domain is the NADPH-binding domain, and the third C-terminal domain is responsible for dimerization.</text>
</comment>
<feature type="active site" description="Nucleophile" evidence="8 9">
    <location>
        <position position="51"/>
    </location>
</feature>
<evidence type="ECO:0000256" key="9">
    <source>
        <dbReference type="PIRSR" id="PIRSR000445-1"/>
    </source>
</evidence>
<dbReference type="InterPro" id="IPR036343">
    <property type="entry name" value="GluRdtase_N_sf"/>
</dbReference>
<evidence type="ECO:0000259" key="14">
    <source>
        <dbReference type="Pfam" id="PF01488"/>
    </source>
</evidence>
<keyword evidence="17" id="KW-1185">Reference proteome</keyword>
<dbReference type="Gene3D" id="3.40.50.720">
    <property type="entry name" value="NAD(P)-binding Rossmann-like Domain"/>
    <property type="match status" value="1"/>
</dbReference>
<comment type="similarity">
    <text evidence="2 8">Belongs to the glutamyl-tRNA reductase family.</text>
</comment>
<gene>
    <name evidence="8" type="primary">hemA</name>
    <name evidence="16" type="ORF">FJ693_19970</name>
</gene>
<name>A0A552WJB7_9MICO</name>
<dbReference type="SUPFAM" id="SSF69742">
    <property type="entry name" value="Glutamyl tRNA-reductase catalytic, N-terminal domain"/>
    <property type="match status" value="1"/>
</dbReference>
<dbReference type="RefSeq" id="WP_143420178.1">
    <property type="nucleotide sequence ID" value="NZ_VJXR01000131.1"/>
</dbReference>
<comment type="pathway">
    <text evidence="1 8">Porphyrin-containing compound metabolism; protoporphyrin-IX biosynthesis; 5-aminolevulinate from L-glutamyl-tRNA(Glu): step 1/2.</text>
</comment>